<accession>A0A4Y2R7Q3</accession>
<organism evidence="2 3">
    <name type="scientific">Araneus ventricosus</name>
    <name type="common">Orbweaver spider</name>
    <name type="synonym">Epeira ventricosa</name>
    <dbReference type="NCBI Taxonomy" id="182803"/>
    <lineage>
        <taxon>Eukaryota</taxon>
        <taxon>Metazoa</taxon>
        <taxon>Ecdysozoa</taxon>
        <taxon>Arthropoda</taxon>
        <taxon>Chelicerata</taxon>
        <taxon>Arachnida</taxon>
        <taxon>Araneae</taxon>
        <taxon>Araneomorphae</taxon>
        <taxon>Entelegynae</taxon>
        <taxon>Araneoidea</taxon>
        <taxon>Araneidae</taxon>
        <taxon>Araneus</taxon>
    </lineage>
</organism>
<feature type="transmembrane region" description="Helical" evidence="1">
    <location>
        <begin position="61"/>
        <end position="80"/>
    </location>
</feature>
<reference evidence="2 3" key="1">
    <citation type="journal article" date="2019" name="Sci. Rep.">
        <title>Orb-weaving spider Araneus ventricosus genome elucidates the spidroin gene catalogue.</title>
        <authorList>
            <person name="Kono N."/>
            <person name="Nakamura H."/>
            <person name="Ohtoshi R."/>
            <person name="Moran D.A.P."/>
            <person name="Shinohara A."/>
            <person name="Yoshida Y."/>
            <person name="Fujiwara M."/>
            <person name="Mori M."/>
            <person name="Tomita M."/>
            <person name="Arakawa K."/>
        </authorList>
    </citation>
    <scope>NUCLEOTIDE SEQUENCE [LARGE SCALE GENOMIC DNA]</scope>
</reference>
<sequence length="105" mass="11673">MPRVPAPSVFSRLLVPSGVYNTELNRRERQSHIVGVAFRHLSAIRRPRLASIIIKLEDEKYLNSISILTIAAVVVLSIMASDFHIIISVIPFDSCDFVGIVKLSS</sequence>
<keyword evidence="1" id="KW-0812">Transmembrane</keyword>
<dbReference type="EMBL" id="BGPR01016072">
    <property type="protein sequence ID" value="GBN71733.1"/>
    <property type="molecule type" value="Genomic_DNA"/>
</dbReference>
<dbReference type="AlphaFoldDB" id="A0A4Y2R7Q3"/>
<name>A0A4Y2R7Q3_ARAVE</name>
<evidence type="ECO:0000256" key="1">
    <source>
        <dbReference type="SAM" id="Phobius"/>
    </source>
</evidence>
<keyword evidence="3" id="KW-1185">Reference proteome</keyword>
<evidence type="ECO:0000313" key="2">
    <source>
        <dbReference type="EMBL" id="GBN71733.1"/>
    </source>
</evidence>
<keyword evidence="1" id="KW-1133">Transmembrane helix</keyword>
<evidence type="ECO:0000313" key="3">
    <source>
        <dbReference type="Proteomes" id="UP000499080"/>
    </source>
</evidence>
<gene>
    <name evidence="2" type="ORF">AVEN_270933_1</name>
</gene>
<comment type="caution">
    <text evidence="2">The sequence shown here is derived from an EMBL/GenBank/DDBJ whole genome shotgun (WGS) entry which is preliminary data.</text>
</comment>
<keyword evidence="1" id="KW-0472">Membrane</keyword>
<dbReference type="Proteomes" id="UP000499080">
    <property type="component" value="Unassembled WGS sequence"/>
</dbReference>
<proteinExistence type="predicted"/>
<protein>
    <submittedName>
        <fullName evidence="2">Uncharacterized protein</fullName>
    </submittedName>
</protein>